<accession>A0A4Y2M9Q9</accession>
<reference evidence="2 3" key="1">
    <citation type="journal article" date="2019" name="Sci. Rep.">
        <title>Orb-weaving spider Araneus ventricosus genome elucidates the spidroin gene catalogue.</title>
        <authorList>
            <person name="Kono N."/>
            <person name="Nakamura H."/>
            <person name="Ohtoshi R."/>
            <person name="Moran D.A.P."/>
            <person name="Shinohara A."/>
            <person name="Yoshida Y."/>
            <person name="Fujiwara M."/>
            <person name="Mori M."/>
            <person name="Tomita M."/>
            <person name="Arakawa K."/>
        </authorList>
    </citation>
    <scope>NUCLEOTIDE SEQUENCE [LARGE SCALE GENOMIC DNA]</scope>
</reference>
<name>A0A4Y2M9Q9_ARAVE</name>
<dbReference type="EMBL" id="BGPR01006861">
    <property type="protein sequence ID" value="GBN22397.1"/>
    <property type="molecule type" value="Genomic_DNA"/>
</dbReference>
<proteinExistence type="predicted"/>
<evidence type="ECO:0000256" key="1">
    <source>
        <dbReference type="SAM" id="MobiDB-lite"/>
    </source>
</evidence>
<comment type="caution">
    <text evidence="2">The sequence shown here is derived from an EMBL/GenBank/DDBJ whole genome shotgun (WGS) entry which is preliminary data.</text>
</comment>
<gene>
    <name evidence="2" type="ORF">AVEN_245389_1</name>
</gene>
<feature type="region of interest" description="Disordered" evidence="1">
    <location>
        <begin position="129"/>
        <end position="150"/>
    </location>
</feature>
<protein>
    <submittedName>
        <fullName evidence="2">Uncharacterized protein</fullName>
    </submittedName>
</protein>
<dbReference type="AlphaFoldDB" id="A0A4Y2M9Q9"/>
<evidence type="ECO:0000313" key="3">
    <source>
        <dbReference type="Proteomes" id="UP000499080"/>
    </source>
</evidence>
<evidence type="ECO:0000313" key="2">
    <source>
        <dbReference type="EMBL" id="GBN22397.1"/>
    </source>
</evidence>
<keyword evidence="3" id="KW-1185">Reference proteome</keyword>
<sequence>MLEEWQTSWNDGDAGRKIYNIKHSVSFSPTKLIREDVIFFSEHEPFPAFLKKFHLSDSDQCICGGTGTALLYSTECALTVSWNMGKLAPNFEQKLLKRVDNNIVFRHKIRRKVKFISANRYHLRSSYPSTFQLADPNPNDQKTSKKRKEN</sequence>
<dbReference type="Proteomes" id="UP000499080">
    <property type="component" value="Unassembled WGS sequence"/>
</dbReference>
<organism evidence="2 3">
    <name type="scientific">Araneus ventricosus</name>
    <name type="common">Orbweaver spider</name>
    <name type="synonym">Epeira ventricosa</name>
    <dbReference type="NCBI Taxonomy" id="182803"/>
    <lineage>
        <taxon>Eukaryota</taxon>
        <taxon>Metazoa</taxon>
        <taxon>Ecdysozoa</taxon>
        <taxon>Arthropoda</taxon>
        <taxon>Chelicerata</taxon>
        <taxon>Arachnida</taxon>
        <taxon>Araneae</taxon>
        <taxon>Araneomorphae</taxon>
        <taxon>Entelegynae</taxon>
        <taxon>Araneoidea</taxon>
        <taxon>Araneidae</taxon>
        <taxon>Araneus</taxon>
    </lineage>
</organism>